<evidence type="ECO:0000313" key="2">
    <source>
        <dbReference type="EMBL" id="VDO52029.1"/>
    </source>
</evidence>
<gene>
    <name evidence="2" type="ORF">BTMF_LOCUS14997</name>
</gene>
<keyword evidence="1" id="KW-0472">Membrane</keyword>
<dbReference type="InterPro" id="IPR011502">
    <property type="entry name" value="Nucleoporin_Nup85"/>
</dbReference>
<proteinExistence type="inferred from homology"/>
<keyword evidence="1" id="KW-0653">Protein transport</keyword>
<sequence length="208" mass="23730">MRYAAFDANTSEIVVALSNIDKTRSTEINDISYLDNIPAGDLIRAVSIKHVNQTIFKHPAMQLLVHESHSIFSRAQRDAKVFTLTVSDVLSYSLQYRSIIRSTLSTIPVSEYEIKESLSTAELIWSLVEAIFIKTHDSSIVVDLMSWARLCLAHTPYVDEISNVLRGSKIKRLNKQHFWQQVRLRYLLQASSLYLSGFLSELILVIEE</sequence>
<keyword evidence="1" id="KW-0811">Translocation</keyword>
<keyword evidence="1" id="KW-0813">Transport</keyword>
<comment type="subcellular location">
    <subcellularLocation>
        <location evidence="1">Nucleus</location>
        <location evidence="1">Nuclear pore complex</location>
    </subcellularLocation>
</comment>
<protein>
    <recommendedName>
        <fullName evidence="1">Nuclear pore complex protein Nup85</fullName>
    </recommendedName>
</protein>
<dbReference type="GO" id="GO:0051028">
    <property type="term" value="P:mRNA transport"/>
    <property type="evidence" value="ECO:0007669"/>
    <property type="project" value="UniProtKB-KW"/>
</dbReference>
<evidence type="ECO:0000313" key="4">
    <source>
        <dbReference type="WBParaSite" id="BTMF_0001702401-mRNA-1"/>
    </source>
</evidence>
<reference evidence="2 3" key="2">
    <citation type="submission" date="2018-11" db="EMBL/GenBank/DDBJ databases">
        <authorList>
            <consortium name="Pathogen Informatics"/>
        </authorList>
    </citation>
    <scope>NUCLEOTIDE SEQUENCE [LARGE SCALE GENOMIC DNA]</scope>
</reference>
<keyword evidence="1" id="KW-0539">Nucleus</keyword>
<keyword evidence="1" id="KW-0906">Nuclear pore complex</keyword>
<evidence type="ECO:0000313" key="3">
    <source>
        <dbReference type="Proteomes" id="UP000280834"/>
    </source>
</evidence>
<dbReference type="Proteomes" id="UP000280834">
    <property type="component" value="Unassembled WGS sequence"/>
</dbReference>
<reference evidence="4" key="1">
    <citation type="submission" date="2017-02" db="UniProtKB">
        <authorList>
            <consortium name="WormBaseParasite"/>
        </authorList>
    </citation>
    <scope>IDENTIFICATION</scope>
</reference>
<evidence type="ECO:0000256" key="1">
    <source>
        <dbReference type="RuleBase" id="RU365073"/>
    </source>
</evidence>
<dbReference type="Pfam" id="PF07575">
    <property type="entry name" value="Nucleopor_Nup85"/>
    <property type="match status" value="1"/>
</dbReference>
<dbReference type="GO" id="GO:0015031">
    <property type="term" value="P:protein transport"/>
    <property type="evidence" value="ECO:0007669"/>
    <property type="project" value="UniProtKB-KW"/>
</dbReference>
<accession>A0A0R3RAG1</accession>
<dbReference type="GO" id="GO:0005643">
    <property type="term" value="C:nuclear pore"/>
    <property type="evidence" value="ECO:0007669"/>
    <property type="project" value="UniProtKB-SubCell"/>
</dbReference>
<keyword evidence="3" id="KW-1185">Reference proteome</keyword>
<dbReference type="STRING" id="42155.A0A0R3RAG1"/>
<dbReference type="GO" id="GO:0031965">
    <property type="term" value="C:nuclear membrane"/>
    <property type="evidence" value="ECO:0007669"/>
    <property type="project" value="UniProtKB-UniRule"/>
</dbReference>
<name>A0A0R3RAG1_9BILA</name>
<comment type="similarity">
    <text evidence="1">Belongs to the nucleoporin Nup85 family.</text>
</comment>
<dbReference type="WBParaSite" id="BTMF_0001702401-mRNA-1">
    <property type="protein sequence ID" value="BTMF_0001702401-mRNA-1"/>
    <property type="gene ID" value="BTMF_0001702401"/>
</dbReference>
<comment type="function">
    <text evidence="1">Functions as a component of the nuclear pore complex (NPC).</text>
</comment>
<dbReference type="EMBL" id="UZAG01021917">
    <property type="protein sequence ID" value="VDO52029.1"/>
    <property type="molecule type" value="Genomic_DNA"/>
</dbReference>
<comment type="subunit">
    <text evidence="1">Component of the nuclear pore complex (NPC).</text>
</comment>
<dbReference type="AlphaFoldDB" id="A0A0R3RAG1"/>
<organism evidence="4">
    <name type="scientific">Brugia timori</name>
    <dbReference type="NCBI Taxonomy" id="42155"/>
    <lineage>
        <taxon>Eukaryota</taxon>
        <taxon>Metazoa</taxon>
        <taxon>Ecdysozoa</taxon>
        <taxon>Nematoda</taxon>
        <taxon>Chromadorea</taxon>
        <taxon>Rhabditida</taxon>
        <taxon>Spirurina</taxon>
        <taxon>Spiruromorpha</taxon>
        <taxon>Filarioidea</taxon>
        <taxon>Onchocercidae</taxon>
        <taxon>Brugia</taxon>
    </lineage>
</organism>
<keyword evidence="1" id="KW-0509">mRNA transport</keyword>